<proteinExistence type="predicted"/>
<dbReference type="GeneID" id="64636649"/>
<dbReference type="GO" id="GO:0008237">
    <property type="term" value="F:metallopeptidase activity"/>
    <property type="evidence" value="ECO:0007669"/>
    <property type="project" value="TreeGrafter"/>
</dbReference>
<evidence type="ECO:0000313" key="2">
    <source>
        <dbReference type="EMBL" id="KAG1815990.1"/>
    </source>
</evidence>
<dbReference type="AlphaFoldDB" id="A0A9P7EAK0"/>
<dbReference type="InterPro" id="IPR053000">
    <property type="entry name" value="WSS1-like_metalloprotease"/>
</dbReference>
<dbReference type="PROSITE" id="PS51397">
    <property type="entry name" value="WLM"/>
    <property type="match status" value="1"/>
</dbReference>
<dbReference type="GO" id="GO:0006281">
    <property type="term" value="P:DNA repair"/>
    <property type="evidence" value="ECO:0007669"/>
    <property type="project" value="TreeGrafter"/>
</dbReference>
<evidence type="ECO:0000259" key="1">
    <source>
        <dbReference type="PROSITE" id="PS51397"/>
    </source>
</evidence>
<dbReference type="Pfam" id="PF08325">
    <property type="entry name" value="WLM"/>
    <property type="match status" value="1"/>
</dbReference>
<dbReference type="InterPro" id="IPR013536">
    <property type="entry name" value="WLM_dom"/>
</dbReference>
<dbReference type="PANTHER" id="PTHR46622:SF1">
    <property type="entry name" value="DNA-DEPENDENT METALLOPROTEASE WSS1"/>
    <property type="match status" value="1"/>
</dbReference>
<feature type="domain" description="WLM" evidence="1">
    <location>
        <begin position="1"/>
        <end position="86"/>
    </location>
</feature>
<name>A0A9P7EAK0_9AGAM</name>
<dbReference type="Proteomes" id="UP000807769">
    <property type="component" value="Unassembled WGS sequence"/>
</dbReference>
<dbReference type="GO" id="GO:0005634">
    <property type="term" value="C:nucleus"/>
    <property type="evidence" value="ECO:0007669"/>
    <property type="project" value="TreeGrafter"/>
</dbReference>
<dbReference type="EMBL" id="JABBWG010000017">
    <property type="protein sequence ID" value="KAG1815990.1"/>
    <property type="molecule type" value="Genomic_DNA"/>
</dbReference>
<keyword evidence="3" id="KW-1185">Reference proteome</keyword>
<organism evidence="2 3">
    <name type="scientific">Suillus subaureus</name>
    <dbReference type="NCBI Taxonomy" id="48587"/>
    <lineage>
        <taxon>Eukaryota</taxon>
        <taxon>Fungi</taxon>
        <taxon>Dikarya</taxon>
        <taxon>Basidiomycota</taxon>
        <taxon>Agaricomycotina</taxon>
        <taxon>Agaricomycetes</taxon>
        <taxon>Agaricomycetidae</taxon>
        <taxon>Boletales</taxon>
        <taxon>Suillineae</taxon>
        <taxon>Suillaceae</taxon>
        <taxon>Suillus</taxon>
    </lineage>
</organism>
<accession>A0A9P7EAK0</accession>
<gene>
    <name evidence="2" type="ORF">BJ212DRAFT_206703</name>
</gene>
<evidence type="ECO:0000313" key="3">
    <source>
        <dbReference type="Proteomes" id="UP000807769"/>
    </source>
</evidence>
<reference evidence="2" key="1">
    <citation type="journal article" date="2020" name="New Phytol.">
        <title>Comparative genomics reveals dynamic genome evolution in host specialist ectomycorrhizal fungi.</title>
        <authorList>
            <person name="Lofgren L.A."/>
            <person name="Nguyen N.H."/>
            <person name="Vilgalys R."/>
            <person name="Ruytinx J."/>
            <person name="Liao H.L."/>
            <person name="Branco S."/>
            <person name="Kuo A."/>
            <person name="LaButti K."/>
            <person name="Lipzen A."/>
            <person name="Andreopoulos W."/>
            <person name="Pangilinan J."/>
            <person name="Riley R."/>
            <person name="Hundley H."/>
            <person name="Na H."/>
            <person name="Barry K."/>
            <person name="Grigoriev I.V."/>
            <person name="Stajich J.E."/>
            <person name="Kennedy P.G."/>
        </authorList>
    </citation>
    <scope>NUCLEOTIDE SEQUENCE</scope>
    <source>
        <strain evidence="2">MN1</strain>
    </source>
</reference>
<dbReference type="PANTHER" id="PTHR46622">
    <property type="entry name" value="DNA-DEPENDENT METALLOPROTEASE WSS1"/>
    <property type="match status" value="1"/>
</dbReference>
<comment type="caution">
    <text evidence="2">The sequence shown here is derived from an EMBL/GenBank/DDBJ whole genome shotgun (WGS) entry which is preliminary data.</text>
</comment>
<protein>
    <recommendedName>
        <fullName evidence="1">WLM domain-containing protein</fullName>
    </recommendedName>
</protein>
<dbReference type="RefSeq" id="XP_041192796.1">
    <property type="nucleotide sequence ID" value="XM_041342633.1"/>
</dbReference>
<sequence length="172" mass="18988">MLHELAHMPMALTTNFFYKFLAALEDEYDALVHSGYAGEGFPSPGHQLDAGVSHDLPPHLARLKALEVAEKRHRANGVLGGSRLRGRRITAGIDLCELGAQVLHVFRLLKIHIGATFRRLLSVESVMRSSVGRVHFPSAKPRERPRKASKTSSTLLTIPPRTVVLSCVHTSR</sequence>
<dbReference type="OrthoDB" id="261960at2759"/>